<keyword evidence="2" id="KW-1185">Reference proteome</keyword>
<sequence>RGLSVLHFARVTESEKRTRVRCSDMSDFLKKNSLPMPADATDFAVLVGAVDVLYNIARHLYQPVVHQTLEAAETFLGELRVTDLPVSPSALTEIASWIDDQLELFRIYIADDNWARTATIQSHFSASHESFDRVHQAILRQDVFSAVKAAKTDSVRNVRSNRVNIQDKRVTIPVDVRKALPKQGQKEICLRFLSAQGCRGKNGICIIKHLCHFKPATLPDIVRDFIINNYGGLSADML</sequence>
<accession>A0A225UE35</accession>
<feature type="non-terminal residue" evidence="1">
    <location>
        <position position="1"/>
    </location>
</feature>
<reference evidence="2" key="1">
    <citation type="submission" date="2017-03" db="EMBL/GenBank/DDBJ databases">
        <title>Phytopthora megakarya and P. palmivora, two closely related causual agents of cacao black pod achieved similar genome size and gene model numbers by different mechanisms.</title>
        <authorList>
            <person name="Ali S."/>
            <person name="Shao J."/>
            <person name="Larry D.J."/>
            <person name="Kronmiller B."/>
            <person name="Shen D."/>
            <person name="Strem M.D."/>
            <person name="Melnick R.L."/>
            <person name="Guiltinan M.J."/>
            <person name="Tyler B.M."/>
            <person name="Meinhardt L.W."/>
            <person name="Bailey B.A."/>
        </authorList>
    </citation>
    <scope>NUCLEOTIDE SEQUENCE [LARGE SCALE GENOMIC DNA]</scope>
    <source>
        <strain evidence="2">zdho120</strain>
    </source>
</reference>
<dbReference type="OrthoDB" id="121662at2759"/>
<dbReference type="EMBL" id="NBNE01020440">
    <property type="protein sequence ID" value="OWY91354.1"/>
    <property type="molecule type" value="Genomic_DNA"/>
</dbReference>
<evidence type="ECO:0000313" key="2">
    <source>
        <dbReference type="Proteomes" id="UP000198211"/>
    </source>
</evidence>
<organism evidence="1 2">
    <name type="scientific">Phytophthora megakarya</name>
    <dbReference type="NCBI Taxonomy" id="4795"/>
    <lineage>
        <taxon>Eukaryota</taxon>
        <taxon>Sar</taxon>
        <taxon>Stramenopiles</taxon>
        <taxon>Oomycota</taxon>
        <taxon>Peronosporomycetes</taxon>
        <taxon>Peronosporales</taxon>
        <taxon>Peronosporaceae</taxon>
        <taxon>Phytophthora</taxon>
    </lineage>
</organism>
<gene>
    <name evidence="1" type="ORF">PHMEG_00040100</name>
</gene>
<dbReference type="Proteomes" id="UP000198211">
    <property type="component" value="Unassembled WGS sequence"/>
</dbReference>
<dbReference type="AlphaFoldDB" id="A0A225UE35"/>
<comment type="caution">
    <text evidence="1">The sequence shown here is derived from an EMBL/GenBank/DDBJ whole genome shotgun (WGS) entry which is preliminary data.</text>
</comment>
<protein>
    <submittedName>
        <fullName evidence="1">Uncharacterized protein</fullName>
    </submittedName>
</protein>
<evidence type="ECO:0000313" key="1">
    <source>
        <dbReference type="EMBL" id="OWY91354.1"/>
    </source>
</evidence>
<name>A0A225UE35_9STRA</name>
<proteinExistence type="predicted"/>